<dbReference type="RefSeq" id="WP_224198425.1">
    <property type="nucleotide sequence ID" value="NZ_JANKIP010000040.1"/>
</dbReference>
<dbReference type="GeneID" id="77230508"/>
<dbReference type="AlphaFoldDB" id="A0A5L4RBP8"/>
<protein>
    <submittedName>
        <fullName evidence="1">Uncharacterized protein</fullName>
    </submittedName>
</protein>
<organism evidence="1">
    <name type="scientific">Campylobacter upsaliensis</name>
    <dbReference type="NCBI Taxonomy" id="28080"/>
    <lineage>
        <taxon>Bacteria</taxon>
        <taxon>Pseudomonadati</taxon>
        <taxon>Campylobacterota</taxon>
        <taxon>Epsilonproteobacteria</taxon>
        <taxon>Campylobacterales</taxon>
        <taxon>Campylobacteraceae</taxon>
        <taxon>Campylobacter</taxon>
    </lineage>
</organism>
<accession>A0A5L4RBP8</accession>
<reference evidence="1" key="1">
    <citation type="submission" date="2018-08" db="EMBL/GenBank/DDBJ databases">
        <authorList>
            <consortium name="PulseNet: The National Subtyping Network for Foodborne Disease Surveillance"/>
            <person name="Tarr C.L."/>
            <person name="Trees E."/>
            <person name="Katz L.S."/>
            <person name="Carleton-Romer H.A."/>
            <person name="Stroika S."/>
            <person name="Kucerova Z."/>
            <person name="Roache K.F."/>
            <person name="Sabol A.L."/>
            <person name="Besser J."/>
            <person name="Gerner-Smidt P."/>
        </authorList>
    </citation>
    <scope>NUCLEOTIDE SEQUENCE</scope>
    <source>
        <strain evidence="1">PNUSAC005770</strain>
    </source>
</reference>
<gene>
    <name evidence="1" type="ORF">D0B03_08440</name>
</gene>
<sequence>MNQTRSVIKLLYFLQDEVFKDKPLKWGDLIPFSTGRKDMWVFQTPCKKHYALKAREELEKKGFRVAIFKDKEEEDLYIFTFSKRKKDLNSLIGHFNYYHYKEDKNND</sequence>
<proteinExistence type="predicted"/>
<dbReference type="EMBL" id="AACSBQ010000045">
    <property type="protein sequence ID" value="EAL8904330.1"/>
    <property type="molecule type" value="Genomic_DNA"/>
</dbReference>
<evidence type="ECO:0000313" key="1">
    <source>
        <dbReference type="EMBL" id="EAL8904330.1"/>
    </source>
</evidence>
<comment type="caution">
    <text evidence="1">The sequence shown here is derived from an EMBL/GenBank/DDBJ whole genome shotgun (WGS) entry which is preliminary data.</text>
</comment>
<name>A0A5L4RBP8_CAMUP</name>